<evidence type="ECO:0000256" key="2">
    <source>
        <dbReference type="ARBA" id="ARBA00023054"/>
    </source>
</evidence>
<organism evidence="5 6">
    <name type="scientific">Nitrospina gracilis (strain 3/211)</name>
    <dbReference type="NCBI Taxonomy" id="1266370"/>
    <lineage>
        <taxon>Bacteria</taxon>
        <taxon>Pseudomonadati</taxon>
        <taxon>Nitrospinota/Tectimicrobiota group</taxon>
        <taxon>Nitrospinota</taxon>
        <taxon>Nitrospinia</taxon>
        <taxon>Nitrospinales</taxon>
        <taxon>Nitrospinaceae</taxon>
        <taxon>Nitrospina</taxon>
    </lineage>
</organism>
<dbReference type="Gene3D" id="2.40.50.100">
    <property type="match status" value="1"/>
</dbReference>
<dbReference type="Pfam" id="PF25973">
    <property type="entry name" value="BSH_CzcB"/>
    <property type="match status" value="1"/>
</dbReference>
<feature type="coiled-coil region" evidence="3">
    <location>
        <begin position="451"/>
        <end position="485"/>
    </location>
</feature>
<dbReference type="InterPro" id="IPR050465">
    <property type="entry name" value="UPF0194_transport"/>
</dbReference>
<protein>
    <submittedName>
        <fullName evidence="5">Putative GAF sensor protein</fullName>
    </submittedName>
</protein>
<reference evidence="5 6" key="1">
    <citation type="journal article" date="2013" name="Front. Microbiol.">
        <title>The genome of Nitrospina gracilis illuminates the metabolism and evolution of the major marine nitrite oxidizer.</title>
        <authorList>
            <person name="Luecker S."/>
            <person name="Nowka B."/>
            <person name="Rattei T."/>
            <person name="Spieck E."/>
            <person name="and Daims H."/>
        </authorList>
    </citation>
    <scope>NUCLEOTIDE SEQUENCE [LARGE SCALE GENOMIC DNA]</scope>
    <source>
        <strain evidence="5 6">3/211</strain>
    </source>
</reference>
<sequence>MRPETGSETRGDPRRAFVDPAQWKRLSDAATPQEFADAWLSLQCSHIPGITRGVVVLGDPKTREYSPAAFWPEKKSVNLHLTGAVELAMQQRKGVMRNPGQANGKKNSSQLSYLAHPFLIGDDLYGTVAVEVATGNPNTLRTLMRQLQWGGAWVERFYRRDKDKTPSGNKHLATILELVASGLEKERFHDAANAVVTDMAVKLGCERVSLGFVKGTGMKVVALSHSAKFNKKTNLIRNICRAMEECLDQAATILYPSPDVSYPFINRVHGEFSKQHGKCGICTVPLVMHDRIIGALMYELSGGKQFTPEQTEVCEAIGQMVGPILYTKRRDDRNIVTKVAISFLSGLAGLFGPRNLGWKLFAILLAGAIMFFTFATTQFRVSADATLQGAVQRVMVSPLDGYVSEALVRPGDIVEEGQLLFTLDDKDLVLERLKWKSELEKYRRQYRDVLAKFDRSEIRILKAQIEQTQAKLELAEKQLARTKVKSPFHGVVVSGDLSQSLGAPVERGEVMFELAPLNAYRVLLHVDERNINHIKLGQKGRIVLSGAVEQQLPFEVNKITPVTETKEGGNFFRVEASLGATPAFLRPGMEGVGKIEIGERKLIWVLTREMMDWMRLQIWTWWP</sequence>
<evidence type="ECO:0000313" key="6">
    <source>
        <dbReference type="Proteomes" id="UP000011704"/>
    </source>
</evidence>
<keyword evidence="6" id="KW-1185">Reference proteome</keyword>
<keyword evidence="2 3" id="KW-0175">Coiled coil</keyword>
<dbReference type="HOGENOM" id="CLU_030412_0_0_0"/>
<dbReference type="PANTHER" id="PTHR32347">
    <property type="entry name" value="EFFLUX SYSTEM COMPONENT YKNX-RELATED"/>
    <property type="match status" value="1"/>
</dbReference>
<dbReference type="InParanoid" id="M1YZJ7"/>
<gene>
    <name evidence="5" type="ORF">NITGR_360003</name>
</gene>
<dbReference type="Gene3D" id="2.40.30.170">
    <property type="match status" value="1"/>
</dbReference>
<feature type="domain" description="CzcB-like barrel-sandwich hybrid" evidence="4">
    <location>
        <begin position="395"/>
        <end position="515"/>
    </location>
</feature>
<dbReference type="InterPro" id="IPR029016">
    <property type="entry name" value="GAF-like_dom_sf"/>
</dbReference>
<dbReference type="AlphaFoldDB" id="M1YZJ7"/>
<dbReference type="Proteomes" id="UP000011704">
    <property type="component" value="Unassembled WGS sequence"/>
</dbReference>
<evidence type="ECO:0000259" key="4">
    <source>
        <dbReference type="Pfam" id="PF25973"/>
    </source>
</evidence>
<evidence type="ECO:0000256" key="1">
    <source>
        <dbReference type="ARBA" id="ARBA00004196"/>
    </source>
</evidence>
<dbReference type="SUPFAM" id="SSF55781">
    <property type="entry name" value="GAF domain-like"/>
    <property type="match status" value="1"/>
</dbReference>
<dbReference type="GO" id="GO:0030313">
    <property type="term" value="C:cell envelope"/>
    <property type="evidence" value="ECO:0007669"/>
    <property type="project" value="UniProtKB-SubCell"/>
</dbReference>
<accession>M1YZJ7</accession>
<dbReference type="EMBL" id="CAQJ01000040">
    <property type="protein sequence ID" value="CCQ90665.1"/>
    <property type="molecule type" value="Genomic_DNA"/>
</dbReference>
<proteinExistence type="predicted"/>
<dbReference type="InterPro" id="IPR058647">
    <property type="entry name" value="BSH_CzcB-like"/>
</dbReference>
<dbReference type="SUPFAM" id="SSF111369">
    <property type="entry name" value="HlyD-like secretion proteins"/>
    <property type="match status" value="1"/>
</dbReference>
<dbReference type="Gene3D" id="3.30.450.40">
    <property type="match status" value="1"/>
</dbReference>
<dbReference type="RefSeq" id="WP_005008450.1">
    <property type="nucleotide sequence ID" value="NZ_HG422173.1"/>
</dbReference>
<dbReference type="STRING" id="1266370.NITGR_360003"/>
<comment type="caution">
    <text evidence="5">The sequence shown here is derived from an EMBL/GenBank/DDBJ whole genome shotgun (WGS) entry which is preliminary data.</text>
</comment>
<dbReference type="OrthoDB" id="9806939at2"/>
<comment type="subcellular location">
    <subcellularLocation>
        <location evidence="1">Cell envelope</location>
    </subcellularLocation>
</comment>
<evidence type="ECO:0000313" key="5">
    <source>
        <dbReference type="EMBL" id="CCQ90665.1"/>
    </source>
</evidence>
<evidence type="ECO:0000256" key="3">
    <source>
        <dbReference type="SAM" id="Coils"/>
    </source>
</evidence>
<name>M1YZJ7_NITG3</name>
<dbReference type="PANTHER" id="PTHR32347:SF23">
    <property type="entry name" value="BLL5650 PROTEIN"/>
    <property type="match status" value="1"/>
</dbReference>